<dbReference type="GO" id="GO:0005737">
    <property type="term" value="C:cytoplasm"/>
    <property type="evidence" value="ECO:0007669"/>
    <property type="project" value="UniProtKB-SubCell"/>
</dbReference>
<evidence type="ECO:0000256" key="1">
    <source>
        <dbReference type="ARBA" id="ARBA00004123"/>
    </source>
</evidence>
<evidence type="ECO:0000256" key="10">
    <source>
        <dbReference type="ARBA" id="ARBA00045970"/>
    </source>
</evidence>
<keyword evidence="8" id="KW-0539">Nucleus</keyword>
<feature type="compositionally biased region" description="Acidic residues" evidence="11">
    <location>
        <begin position="53"/>
        <end position="63"/>
    </location>
</feature>
<organism evidence="12 13">
    <name type="scientific">Gadus morhua</name>
    <name type="common">Atlantic cod</name>
    <dbReference type="NCBI Taxonomy" id="8049"/>
    <lineage>
        <taxon>Eukaryota</taxon>
        <taxon>Metazoa</taxon>
        <taxon>Chordata</taxon>
        <taxon>Craniata</taxon>
        <taxon>Vertebrata</taxon>
        <taxon>Euteleostomi</taxon>
        <taxon>Actinopterygii</taxon>
        <taxon>Neopterygii</taxon>
        <taxon>Teleostei</taxon>
        <taxon>Neoteleostei</taxon>
        <taxon>Acanthomorphata</taxon>
        <taxon>Zeiogadaria</taxon>
        <taxon>Gadariae</taxon>
        <taxon>Gadiformes</taxon>
        <taxon>Gadoidei</taxon>
        <taxon>Gadidae</taxon>
        <taxon>Gadus</taxon>
    </lineage>
</organism>
<feature type="compositionally biased region" description="Basic and acidic residues" evidence="11">
    <location>
        <begin position="226"/>
        <end position="237"/>
    </location>
</feature>
<evidence type="ECO:0000313" key="13">
    <source>
        <dbReference type="Proteomes" id="UP000694546"/>
    </source>
</evidence>
<evidence type="ECO:0000256" key="7">
    <source>
        <dbReference type="ARBA" id="ARBA00023187"/>
    </source>
</evidence>
<reference evidence="12" key="1">
    <citation type="submission" date="2025-08" db="UniProtKB">
        <authorList>
            <consortium name="Ensembl"/>
        </authorList>
    </citation>
    <scope>IDENTIFICATION</scope>
</reference>
<keyword evidence="13" id="KW-1185">Reference proteome</keyword>
<evidence type="ECO:0000256" key="3">
    <source>
        <dbReference type="ARBA" id="ARBA00010362"/>
    </source>
</evidence>
<name>A0A8C5CKG1_GADMO</name>
<evidence type="ECO:0000256" key="6">
    <source>
        <dbReference type="ARBA" id="ARBA00022728"/>
    </source>
</evidence>
<evidence type="ECO:0000313" key="12">
    <source>
        <dbReference type="Ensembl" id="ENSGMOP00000061670.1"/>
    </source>
</evidence>
<dbReference type="GO" id="GO:0006397">
    <property type="term" value="P:mRNA processing"/>
    <property type="evidence" value="ECO:0007669"/>
    <property type="project" value="UniProtKB-KW"/>
</dbReference>
<evidence type="ECO:0000256" key="9">
    <source>
        <dbReference type="ARBA" id="ARBA00035304"/>
    </source>
</evidence>
<proteinExistence type="inferred from homology"/>
<dbReference type="Proteomes" id="UP000694546">
    <property type="component" value="Chromosome 14"/>
</dbReference>
<comment type="similarity">
    <text evidence="3">Belongs to the TSSC4 family.</text>
</comment>
<accession>A0A8C5CKG1</accession>
<dbReference type="AlphaFoldDB" id="A0A8C5CKG1"/>
<comment type="function">
    <text evidence="10">Protein associated with the U5 snRNP, during its maturation and its post-splicing recycling and which is required for spliceosomal tri-snRNP complex assembly in the nucleus. Has a molecular sequestering activity and transiently hinders SNRNP200 binding sites for constitutive splicing factors that intervene later during the assembly of the spliceosome and splicing. Together with its molecular sequestering activity, may also function as a molecular adapter and placeholder, coordinating the assembly of the U5 snRNP and its association with the U4/U6 di-snRNP.</text>
</comment>
<evidence type="ECO:0000256" key="8">
    <source>
        <dbReference type="ARBA" id="ARBA00023242"/>
    </source>
</evidence>
<dbReference type="Pfam" id="PF15264">
    <property type="entry name" value="TSSC4"/>
    <property type="match status" value="1"/>
</dbReference>
<dbReference type="PANTHER" id="PTHR13445">
    <property type="entry name" value="TUMOR SUPPRESSING SUBTRANSFERABLE CANDIDATE 4 TSSC4"/>
    <property type="match status" value="1"/>
</dbReference>
<dbReference type="Ensembl" id="ENSGMOT00000025105.1">
    <property type="protein sequence ID" value="ENSGMOP00000061670.1"/>
    <property type="gene ID" value="ENSGMOG00000029139.1"/>
</dbReference>
<dbReference type="GO" id="GO:0008380">
    <property type="term" value="P:RNA splicing"/>
    <property type="evidence" value="ECO:0007669"/>
    <property type="project" value="UniProtKB-KW"/>
</dbReference>
<dbReference type="PANTHER" id="PTHR13445:SF3">
    <property type="entry name" value="U5 SMALL NUCLEAR RIBONUCLEOPROTEIN TSSC4"/>
    <property type="match status" value="1"/>
</dbReference>
<feature type="region of interest" description="Disordered" evidence="11">
    <location>
        <begin position="106"/>
        <end position="146"/>
    </location>
</feature>
<evidence type="ECO:0000256" key="5">
    <source>
        <dbReference type="ARBA" id="ARBA00022664"/>
    </source>
</evidence>
<keyword evidence="4" id="KW-0963">Cytoplasm</keyword>
<feature type="region of interest" description="Disordered" evidence="11">
    <location>
        <begin position="181"/>
        <end position="304"/>
    </location>
</feature>
<keyword evidence="5" id="KW-0507">mRNA processing</keyword>
<keyword evidence="7" id="KW-0508">mRNA splicing</keyword>
<evidence type="ECO:0000256" key="2">
    <source>
        <dbReference type="ARBA" id="ARBA00004496"/>
    </source>
</evidence>
<keyword evidence="6" id="KW-0747">Spliceosome</keyword>
<evidence type="ECO:0000256" key="11">
    <source>
        <dbReference type="SAM" id="MobiDB-lite"/>
    </source>
</evidence>
<comment type="subcellular location">
    <subcellularLocation>
        <location evidence="2">Cytoplasm</location>
    </subcellularLocation>
    <subcellularLocation>
        <location evidence="1">Nucleus</location>
    </subcellularLocation>
</comment>
<evidence type="ECO:0000256" key="4">
    <source>
        <dbReference type="ARBA" id="ARBA00022490"/>
    </source>
</evidence>
<dbReference type="InterPro" id="IPR029338">
    <property type="entry name" value="TSSC4"/>
</dbReference>
<protein>
    <recommendedName>
        <fullName evidence="9">U5 small nuclear ribonucleoprotein TSSC4</fullName>
    </recommendedName>
</protein>
<dbReference type="OMA" id="KMSDHRN"/>
<dbReference type="GeneTree" id="ENSGT00390000011846"/>
<feature type="region of interest" description="Disordered" evidence="11">
    <location>
        <begin position="1"/>
        <end position="70"/>
    </location>
</feature>
<dbReference type="GO" id="GO:0005681">
    <property type="term" value="C:spliceosomal complex"/>
    <property type="evidence" value="ECO:0007669"/>
    <property type="project" value="UniProtKB-KW"/>
</dbReference>
<reference evidence="12" key="2">
    <citation type="submission" date="2025-09" db="UniProtKB">
        <authorList>
            <consortium name="Ensembl"/>
        </authorList>
    </citation>
    <scope>IDENTIFICATION</scope>
</reference>
<sequence length="304" mass="32557">MCDRLSAGGGREPRIRGGVVKVPGDLELSDSDPEDPGAGPPLDAEVRELNSSSEEEEEEEEEVATVRCGRPLPAAPLSNFSLKGGNSSFSFRSRNIFDCLDTVAKETSSPGKDGVDGAVDGVFVRPSPPPPLGCGKKTGGPGAPDYLLHPERWTRYSLEEVAETSDSRNRSVALQYLLSLQQSQEPAPGPEGACFVPPDPSCAPAPEGSVGPSPHRIIFSRPGRGPGREERGDEGRAAPDGGGRRGGLSHLQEEEEEEDLDCSTAAVPPKEEEEKSEPEVAPEFASFRKAHRKNYRKTSEQEDE</sequence>